<feature type="region of interest" description="Disordered" evidence="1">
    <location>
        <begin position="1"/>
        <end position="27"/>
    </location>
</feature>
<dbReference type="GO" id="GO:0003964">
    <property type="term" value="F:RNA-directed DNA polymerase activity"/>
    <property type="evidence" value="ECO:0007669"/>
    <property type="project" value="UniProtKB-KW"/>
</dbReference>
<keyword evidence="2" id="KW-0548">Nucleotidyltransferase</keyword>
<proteinExistence type="predicted"/>
<name>A0A699SJ02_TANCI</name>
<feature type="compositionally biased region" description="Polar residues" evidence="1">
    <location>
        <begin position="1"/>
        <end position="13"/>
    </location>
</feature>
<dbReference type="EMBL" id="BKCJ011167633">
    <property type="protein sequence ID" value="GFC97691.1"/>
    <property type="molecule type" value="Genomic_DNA"/>
</dbReference>
<protein>
    <submittedName>
        <fullName evidence="2">Reverse transcriptase domain-containing protein</fullName>
    </submittedName>
</protein>
<evidence type="ECO:0000313" key="2">
    <source>
        <dbReference type="EMBL" id="GFC97691.1"/>
    </source>
</evidence>
<accession>A0A699SJ02</accession>
<comment type="caution">
    <text evidence="2">The sequence shown here is derived from an EMBL/GenBank/DDBJ whole genome shotgun (WGS) entry which is preliminary data.</text>
</comment>
<reference evidence="2" key="1">
    <citation type="journal article" date="2019" name="Sci. Rep.">
        <title>Draft genome of Tanacetum cinerariifolium, the natural source of mosquito coil.</title>
        <authorList>
            <person name="Yamashiro T."/>
            <person name="Shiraishi A."/>
            <person name="Satake H."/>
            <person name="Nakayama K."/>
        </authorList>
    </citation>
    <scope>NUCLEOTIDE SEQUENCE</scope>
</reference>
<organism evidence="2">
    <name type="scientific">Tanacetum cinerariifolium</name>
    <name type="common">Dalmatian daisy</name>
    <name type="synonym">Chrysanthemum cinerariifolium</name>
    <dbReference type="NCBI Taxonomy" id="118510"/>
    <lineage>
        <taxon>Eukaryota</taxon>
        <taxon>Viridiplantae</taxon>
        <taxon>Streptophyta</taxon>
        <taxon>Embryophyta</taxon>
        <taxon>Tracheophyta</taxon>
        <taxon>Spermatophyta</taxon>
        <taxon>Magnoliopsida</taxon>
        <taxon>eudicotyledons</taxon>
        <taxon>Gunneridae</taxon>
        <taxon>Pentapetalae</taxon>
        <taxon>asterids</taxon>
        <taxon>campanulids</taxon>
        <taxon>Asterales</taxon>
        <taxon>Asteraceae</taxon>
        <taxon>Asteroideae</taxon>
        <taxon>Anthemideae</taxon>
        <taxon>Anthemidinae</taxon>
        <taxon>Tanacetum</taxon>
    </lineage>
</organism>
<keyword evidence="2" id="KW-0808">Transferase</keyword>
<dbReference type="AlphaFoldDB" id="A0A699SJ02"/>
<evidence type="ECO:0000256" key="1">
    <source>
        <dbReference type="SAM" id="MobiDB-lite"/>
    </source>
</evidence>
<gene>
    <name evidence="2" type="ORF">Tci_869661</name>
</gene>
<feature type="non-terminal residue" evidence="2">
    <location>
        <position position="1"/>
    </location>
</feature>
<keyword evidence="2" id="KW-0695">RNA-directed DNA polymerase</keyword>
<sequence length="105" mass="12357">GSKNSSSNNYSQTRRQKRRKLSPTSEMMSQWTLGLKIKIPEFTSKVHSDDFIDWLSKNMIVEELINEFDKLRMRCDLVEEEEQVVAWFLGFLKPEIADIVSLQPY</sequence>